<accession>A0A0Q9ZCH0</accession>
<gene>
    <name evidence="1" type="ORF">APR42_02755</name>
</gene>
<dbReference type="AlphaFoldDB" id="A0A0Q9ZCH0"/>
<evidence type="ECO:0008006" key="3">
    <source>
        <dbReference type="Google" id="ProtNLM"/>
    </source>
</evidence>
<dbReference type="OrthoDB" id="1027344at2"/>
<organism evidence="1 2">
    <name type="scientific">Salegentibacter mishustinae</name>
    <dbReference type="NCBI Taxonomy" id="270918"/>
    <lineage>
        <taxon>Bacteria</taxon>
        <taxon>Pseudomonadati</taxon>
        <taxon>Bacteroidota</taxon>
        <taxon>Flavobacteriia</taxon>
        <taxon>Flavobacteriales</taxon>
        <taxon>Flavobacteriaceae</taxon>
        <taxon>Salegentibacter</taxon>
    </lineage>
</organism>
<protein>
    <recommendedName>
        <fullName evidence="3">Peptidase M56 domain-containing protein</fullName>
    </recommendedName>
</protein>
<keyword evidence="2" id="KW-1185">Reference proteome</keyword>
<dbReference type="STRING" id="270918.APR42_02755"/>
<name>A0A0Q9ZCH0_9FLAO</name>
<sequence>MILIVNKYLLGKSFKGVSLWPFVILKSPELKKDETFINHEKIHLRQQIELLILPFYIWYLLEYLLRLVQYKDRFLAYKNISFEREAYTQEMKENYVKERKFWAFLQFI</sequence>
<dbReference type="EMBL" id="LKTP01000001">
    <property type="protein sequence ID" value="KRG30799.1"/>
    <property type="molecule type" value="Genomic_DNA"/>
</dbReference>
<comment type="caution">
    <text evidence="1">The sequence shown here is derived from an EMBL/GenBank/DDBJ whole genome shotgun (WGS) entry which is preliminary data.</text>
</comment>
<evidence type="ECO:0000313" key="2">
    <source>
        <dbReference type="Proteomes" id="UP000051643"/>
    </source>
</evidence>
<reference evidence="1" key="1">
    <citation type="submission" date="2015-10" db="EMBL/GenBank/DDBJ databases">
        <title>Draft genome sequence of Salegentibacter mishustinae KCTC 12263.</title>
        <authorList>
            <person name="Lin W."/>
            <person name="Zheng Q."/>
        </authorList>
    </citation>
    <scope>NUCLEOTIDE SEQUENCE [LARGE SCALE GENOMIC DNA]</scope>
    <source>
        <strain evidence="1">KCTC 12263</strain>
    </source>
</reference>
<dbReference type="RefSeq" id="WP_057480619.1">
    <property type="nucleotide sequence ID" value="NZ_BMWR01000002.1"/>
</dbReference>
<proteinExistence type="predicted"/>
<evidence type="ECO:0000313" key="1">
    <source>
        <dbReference type="EMBL" id="KRG30799.1"/>
    </source>
</evidence>
<dbReference type="Proteomes" id="UP000051643">
    <property type="component" value="Unassembled WGS sequence"/>
</dbReference>